<protein>
    <recommendedName>
        <fullName evidence="6">Ubiquitin-like protease family profile domain-containing protein</fullName>
    </recommendedName>
</protein>
<dbReference type="Proteomes" id="UP001375240">
    <property type="component" value="Unassembled WGS sequence"/>
</dbReference>
<dbReference type="EMBL" id="JAVHNQ010000006">
    <property type="protein sequence ID" value="KAK6344032.1"/>
    <property type="molecule type" value="Genomic_DNA"/>
</dbReference>
<accession>A0AAV9UP94</accession>
<dbReference type="Gene3D" id="3.40.395.10">
    <property type="entry name" value="Adenoviral Proteinase, Chain A"/>
    <property type="match status" value="1"/>
</dbReference>
<keyword evidence="4" id="KW-0788">Thiol protease</keyword>
<reference evidence="7 8" key="1">
    <citation type="submission" date="2019-10" db="EMBL/GenBank/DDBJ databases">
        <authorList>
            <person name="Palmer J.M."/>
        </authorList>
    </citation>
    <scope>NUCLEOTIDE SEQUENCE [LARGE SCALE GENOMIC DNA]</scope>
    <source>
        <strain evidence="7 8">TWF696</strain>
    </source>
</reference>
<keyword evidence="3" id="KW-0378">Hydrolase</keyword>
<dbReference type="InterPro" id="IPR044613">
    <property type="entry name" value="Nep1/2-like"/>
</dbReference>
<dbReference type="InterPro" id="IPR038765">
    <property type="entry name" value="Papain-like_cys_pep_sf"/>
</dbReference>
<keyword evidence="2" id="KW-0645">Protease</keyword>
<gene>
    <name evidence="7" type="ORF">TWF696_007679</name>
</gene>
<keyword evidence="8" id="KW-1185">Reference proteome</keyword>
<evidence type="ECO:0000313" key="7">
    <source>
        <dbReference type="EMBL" id="KAK6344032.1"/>
    </source>
</evidence>
<evidence type="ECO:0000256" key="5">
    <source>
        <dbReference type="SAM" id="MobiDB-lite"/>
    </source>
</evidence>
<evidence type="ECO:0000256" key="1">
    <source>
        <dbReference type="ARBA" id="ARBA00005234"/>
    </source>
</evidence>
<evidence type="ECO:0000256" key="3">
    <source>
        <dbReference type="ARBA" id="ARBA00022801"/>
    </source>
</evidence>
<evidence type="ECO:0000256" key="2">
    <source>
        <dbReference type="ARBA" id="ARBA00022670"/>
    </source>
</evidence>
<dbReference type="GO" id="GO:0000338">
    <property type="term" value="P:protein deneddylation"/>
    <property type="evidence" value="ECO:0007669"/>
    <property type="project" value="TreeGrafter"/>
</dbReference>
<dbReference type="Pfam" id="PF02902">
    <property type="entry name" value="Peptidase_C48"/>
    <property type="match status" value="1"/>
</dbReference>
<organism evidence="7 8">
    <name type="scientific">Orbilia brochopaga</name>
    <dbReference type="NCBI Taxonomy" id="3140254"/>
    <lineage>
        <taxon>Eukaryota</taxon>
        <taxon>Fungi</taxon>
        <taxon>Dikarya</taxon>
        <taxon>Ascomycota</taxon>
        <taxon>Pezizomycotina</taxon>
        <taxon>Orbiliomycetes</taxon>
        <taxon>Orbiliales</taxon>
        <taxon>Orbiliaceae</taxon>
        <taxon>Orbilia</taxon>
    </lineage>
</organism>
<dbReference type="GO" id="GO:0019784">
    <property type="term" value="F:deNEDDylase activity"/>
    <property type="evidence" value="ECO:0007669"/>
    <property type="project" value="InterPro"/>
</dbReference>
<name>A0AAV9UP94_9PEZI</name>
<dbReference type="InterPro" id="IPR003653">
    <property type="entry name" value="Peptidase_C48_C"/>
</dbReference>
<dbReference type="AlphaFoldDB" id="A0AAV9UP94"/>
<dbReference type="GO" id="GO:0008234">
    <property type="term" value="F:cysteine-type peptidase activity"/>
    <property type="evidence" value="ECO:0007669"/>
    <property type="project" value="UniProtKB-KW"/>
</dbReference>
<dbReference type="PROSITE" id="PS50600">
    <property type="entry name" value="ULP_PROTEASE"/>
    <property type="match status" value="1"/>
</dbReference>
<evidence type="ECO:0000256" key="4">
    <source>
        <dbReference type="ARBA" id="ARBA00022807"/>
    </source>
</evidence>
<comment type="similarity">
    <text evidence="1">Belongs to the peptidase C48 family.</text>
</comment>
<dbReference type="SUPFAM" id="SSF54001">
    <property type="entry name" value="Cysteine proteinases"/>
    <property type="match status" value="1"/>
</dbReference>
<feature type="compositionally biased region" description="Basic and acidic residues" evidence="5">
    <location>
        <begin position="256"/>
        <end position="265"/>
    </location>
</feature>
<feature type="domain" description="Ubiquitin-like protease family profile" evidence="6">
    <location>
        <begin position="41"/>
        <end position="205"/>
    </location>
</feature>
<sequence>MHSRTRSRNRLSGALDSLRDRVGRSSDRLSPAAPYLSYHDICLWQEDVNCLERDWLTDNNIAFWEEYLEHEVLDRADPPVTGILLMRPSMVFMLRFDPDLATIRNALPPVHHASHIFLPINDNLNPSLAEGGSHWSLLVVSVQDRAAFHYDSLGGANRSHARAVADIVSSWIGVPLVFRELDDETPMQNNMSDCGVHVCMNMRHLVTRLLRTPEGMDVNMGLRGKSGAARSGREEMLKIVRGLRRTAERSQSPAERGGRSPPRIE</sequence>
<comment type="caution">
    <text evidence="7">The sequence shown here is derived from an EMBL/GenBank/DDBJ whole genome shotgun (WGS) entry which is preliminary data.</text>
</comment>
<dbReference type="PANTHER" id="PTHR46468">
    <property type="entry name" value="SENTRIN-SPECIFIC PROTEASE 8"/>
    <property type="match status" value="1"/>
</dbReference>
<evidence type="ECO:0000313" key="8">
    <source>
        <dbReference type="Proteomes" id="UP001375240"/>
    </source>
</evidence>
<dbReference type="GO" id="GO:0006508">
    <property type="term" value="P:proteolysis"/>
    <property type="evidence" value="ECO:0007669"/>
    <property type="project" value="UniProtKB-KW"/>
</dbReference>
<dbReference type="PANTHER" id="PTHR46468:SF1">
    <property type="entry name" value="SENTRIN-SPECIFIC PROTEASE 8"/>
    <property type="match status" value="1"/>
</dbReference>
<feature type="region of interest" description="Disordered" evidence="5">
    <location>
        <begin position="242"/>
        <end position="265"/>
    </location>
</feature>
<evidence type="ECO:0000259" key="6">
    <source>
        <dbReference type="PROSITE" id="PS50600"/>
    </source>
</evidence>
<proteinExistence type="inferred from homology"/>